<reference evidence="1" key="1">
    <citation type="submission" date="2013-03" db="EMBL/GenBank/DDBJ databases">
        <title>Immune-Related transcriptome of Coptotermes formosanus Shiraki workers: the defense mechanism.</title>
        <authorList>
            <person name="Hussain A."/>
            <person name="Li Y.F."/>
            <person name="Wen S.Y."/>
        </authorList>
    </citation>
    <scope>NUCLEOTIDE SEQUENCE</scope>
</reference>
<evidence type="ECO:0000313" key="1">
    <source>
        <dbReference type="EMBL" id="AGM32805.1"/>
    </source>
</evidence>
<protein>
    <submittedName>
        <fullName evidence="1">Endonuclease domain (L1-EN) containing protein</fullName>
    </submittedName>
</protein>
<dbReference type="GO" id="GO:0004519">
    <property type="term" value="F:endonuclease activity"/>
    <property type="evidence" value="ECO:0007669"/>
    <property type="project" value="UniProtKB-KW"/>
</dbReference>
<dbReference type="InterPro" id="IPR036691">
    <property type="entry name" value="Endo/exonu/phosph_ase_sf"/>
</dbReference>
<accession>R4UNQ4</accession>
<keyword evidence="1" id="KW-0378">Hydrolase</keyword>
<dbReference type="Gene3D" id="3.60.10.10">
    <property type="entry name" value="Endonuclease/exonuclease/phosphatase"/>
    <property type="match status" value="1"/>
</dbReference>
<sequence length="89" mass="10332">MSYIVLRGRWCNIIVLNAHALNESLHQDSNENGVRVVNFATSKNLVVKSTMFPHRNNHKYTWTSPDGKTHNQIDHILIDRRRHSSILDV</sequence>
<organism evidence="1">
    <name type="scientific">Coptotermes formosanus</name>
    <name type="common">Formosan subterranean termite</name>
    <dbReference type="NCBI Taxonomy" id="36987"/>
    <lineage>
        <taxon>Eukaryota</taxon>
        <taxon>Metazoa</taxon>
        <taxon>Ecdysozoa</taxon>
        <taxon>Arthropoda</taxon>
        <taxon>Hexapoda</taxon>
        <taxon>Insecta</taxon>
        <taxon>Pterygota</taxon>
        <taxon>Neoptera</taxon>
        <taxon>Polyneoptera</taxon>
        <taxon>Dictyoptera</taxon>
        <taxon>Blattodea</taxon>
        <taxon>Blattoidea</taxon>
        <taxon>Termitoidae</taxon>
        <taxon>Rhinotermitidae</taxon>
        <taxon>Coptotermes</taxon>
    </lineage>
</organism>
<keyword evidence="1" id="KW-0255">Endonuclease</keyword>
<name>R4UNQ4_COPFO</name>
<keyword evidence="1" id="KW-0540">Nuclease</keyword>
<proteinExistence type="evidence at transcript level"/>
<dbReference type="EMBL" id="KC740981">
    <property type="protein sequence ID" value="AGM32805.1"/>
    <property type="molecule type" value="mRNA"/>
</dbReference>
<dbReference type="AlphaFoldDB" id="R4UNQ4"/>